<dbReference type="Proteomes" id="UP000786183">
    <property type="component" value="Unassembled WGS sequence"/>
</dbReference>
<keyword evidence="11" id="KW-0479">Metal-binding</keyword>
<evidence type="ECO:0000256" key="21">
    <source>
        <dbReference type="RuleBase" id="RU363065"/>
    </source>
</evidence>
<dbReference type="Pfam" id="PF01219">
    <property type="entry name" value="DAGK_prokar"/>
    <property type="match status" value="1"/>
</dbReference>
<comment type="cofactor">
    <cofactor evidence="1">
        <name>Mg(2+)</name>
        <dbReference type="ChEBI" id="CHEBI:18420"/>
    </cofactor>
</comment>
<reference evidence="22 23" key="1">
    <citation type="submission" date="2020-07" db="EMBL/GenBank/DDBJ databases">
        <title>Transfer of Campylobacter canadensis to the novel genus Avispirillum gen. nov., that also includes two novel species recovered from migratory waterfowl: Avispirillum anseris sp. nov. and Avispirillum brantae sp. nov.</title>
        <authorList>
            <person name="Miller W.G."/>
            <person name="Chapman M.H."/>
            <person name="Yee E."/>
            <person name="Inglis G.D."/>
        </authorList>
    </citation>
    <scope>NUCLEOTIDE SEQUENCE [LARGE SCALE GENOMIC DNA]</scope>
    <source>
        <strain evidence="22 23">L283</strain>
    </source>
</reference>
<comment type="similarity">
    <text evidence="3 21">Belongs to the bacterial diacylglycerol kinase family.</text>
</comment>
<feature type="transmembrane region" description="Helical" evidence="21">
    <location>
        <begin position="27"/>
        <end position="46"/>
    </location>
</feature>
<proteinExistence type="inferred from homology"/>
<keyword evidence="6" id="KW-1003">Cell membrane</keyword>
<dbReference type="InterPro" id="IPR036945">
    <property type="entry name" value="DAGK_sf"/>
</dbReference>
<evidence type="ECO:0000256" key="19">
    <source>
        <dbReference type="ARBA" id="ARBA00023209"/>
    </source>
</evidence>
<keyword evidence="14 21" id="KW-0067">ATP-binding</keyword>
<keyword evidence="15" id="KW-0460">Magnesium</keyword>
<keyword evidence="17 21" id="KW-0443">Lipid metabolism</keyword>
<dbReference type="Gene3D" id="1.10.287.3610">
    <property type="match status" value="1"/>
</dbReference>
<keyword evidence="13 21" id="KW-0418">Kinase</keyword>
<sequence>MKAKYSFFKNTSYALAGLKRAWQESAFRIEFCIILPLVLFAFFYDFNFYDRLFLISVLILILIVECINTAIECAIDLITKDYALLAKYAKDLASAGVFFSIVLAVFVWVMILSKEFL</sequence>
<evidence type="ECO:0000256" key="4">
    <source>
        <dbReference type="ARBA" id="ARBA00012133"/>
    </source>
</evidence>
<comment type="subcellular location">
    <subcellularLocation>
        <location evidence="2">Cell inner membrane</location>
        <topology evidence="2">Multi-pass membrane protein</topology>
    </subcellularLocation>
</comment>
<evidence type="ECO:0000256" key="1">
    <source>
        <dbReference type="ARBA" id="ARBA00001946"/>
    </source>
</evidence>
<evidence type="ECO:0000256" key="6">
    <source>
        <dbReference type="ARBA" id="ARBA00022475"/>
    </source>
</evidence>
<evidence type="ECO:0000256" key="13">
    <source>
        <dbReference type="ARBA" id="ARBA00022777"/>
    </source>
</evidence>
<keyword evidence="7" id="KW-0444">Lipid biosynthesis</keyword>
<keyword evidence="19" id="KW-0594">Phospholipid biosynthesis</keyword>
<feature type="transmembrane region" description="Helical" evidence="21">
    <location>
        <begin position="92"/>
        <end position="111"/>
    </location>
</feature>
<organism evidence="22 23">
    <name type="scientific">Campylobacter canadensis</name>
    <dbReference type="NCBI Taxonomy" id="449520"/>
    <lineage>
        <taxon>Bacteria</taxon>
        <taxon>Pseudomonadati</taxon>
        <taxon>Campylobacterota</taxon>
        <taxon>Epsilonproteobacteria</taxon>
        <taxon>Campylobacterales</taxon>
        <taxon>Campylobacteraceae</taxon>
        <taxon>Campylobacter</taxon>
    </lineage>
</organism>
<keyword evidence="23" id="KW-1185">Reference proteome</keyword>
<dbReference type="EMBL" id="JACGBB010000007">
    <property type="protein sequence ID" value="MBZ7987345.1"/>
    <property type="molecule type" value="Genomic_DNA"/>
</dbReference>
<keyword evidence="18 21" id="KW-0472">Membrane</keyword>
<keyword evidence="20 21" id="KW-1208">Phospholipid metabolism</keyword>
<evidence type="ECO:0000256" key="14">
    <source>
        <dbReference type="ARBA" id="ARBA00022840"/>
    </source>
</evidence>
<evidence type="ECO:0000256" key="10">
    <source>
        <dbReference type="ARBA" id="ARBA00022692"/>
    </source>
</evidence>
<gene>
    <name evidence="22" type="ORF">AVCANL283_04375</name>
</gene>
<keyword evidence="9 21" id="KW-0808">Transferase</keyword>
<evidence type="ECO:0000313" key="22">
    <source>
        <dbReference type="EMBL" id="MBZ7987345.1"/>
    </source>
</evidence>
<keyword evidence="10 21" id="KW-0812">Transmembrane</keyword>
<keyword evidence="12 21" id="KW-0547">Nucleotide-binding</keyword>
<protein>
    <recommendedName>
        <fullName evidence="5 21">Diacylglycerol kinase</fullName>
        <ecNumber evidence="4 21">2.7.1.107</ecNumber>
    </recommendedName>
</protein>
<evidence type="ECO:0000256" key="2">
    <source>
        <dbReference type="ARBA" id="ARBA00004429"/>
    </source>
</evidence>
<evidence type="ECO:0000313" key="23">
    <source>
        <dbReference type="Proteomes" id="UP000786183"/>
    </source>
</evidence>
<evidence type="ECO:0000256" key="5">
    <source>
        <dbReference type="ARBA" id="ARBA00017575"/>
    </source>
</evidence>
<evidence type="ECO:0000256" key="20">
    <source>
        <dbReference type="ARBA" id="ARBA00023264"/>
    </source>
</evidence>
<evidence type="ECO:0000256" key="8">
    <source>
        <dbReference type="ARBA" id="ARBA00022519"/>
    </source>
</evidence>
<evidence type="ECO:0000256" key="17">
    <source>
        <dbReference type="ARBA" id="ARBA00023098"/>
    </source>
</evidence>
<evidence type="ECO:0000256" key="11">
    <source>
        <dbReference type="ARBA" id="ARBA00022723"/>
    </source>
</evidence>
<dbReference type="InterPro" id="IPR033718">
    <property type="entry name" value="DAGK_prok"/>
</dbReference>
<evidence type="ECO:0000256" key="15">
    <source>
        <dbReference type="ARBA" id="ARBA00022842"/>
    </source>
</evidence>
<comment type="catalytic activity">
    <reaction evidence="21">
        <text>a 1,2-diacyl-sn-glycerol + ATP = a 1,2-diacyl-sn-glycero-3-phosphate + ADP + H(+)</text>
        <dbReference type="Rhea" id="RHEA:10272"/>
        <dbReference type="ChEBI" id="CHEBI:15378"/>
        <dbReference type="ChEBI" id="CHEBI:17815"/>
        <dbReference type="ChEBI" id="CHEBI:30616"/>
        <dbReference type="ChEBI" id="CHEBI:58608"/>
        <dbReference type="ChEBI" id="CHEBI:456216"/>
        <dbReference type="EC" id="2.7.1.107"/>
    </reaction>
</comment>
<comment type="function">
    <text evidence="21">Catalyzes the ATP-dependent phosphorylation of sn-l,2-diacylglycerol (DAG) to phosphatidic acid. Involved in the recycling of diacylglycerol produced as a by-product during membrane-derived oligosaccharide (MDO) biosynthesis.</text>
</comment>
<dbReference type="RefSeq" id="WP_172230984.1">
    <property type="nucleotide sequence ID" value="NZ_CP035946.1"/>
</dbReference>
<dbReference type="InterPro" id="IPR000829">
    <property type="entry name" value="DAGK"/>
</dbReference>
<dbReference type="CDD" id="cd14264">
    <property type="entry name" value="DAGK_IM"/>
    <property type="match status" value="1"/>
</dbReference>
<evidence type="ECO:0000256" key="16">
    <source>
        <dbReference type="ARBA" id="ARBA00022989"/>
    </source>
</evidence>
<comment type="caution">
    <text evidence="22">The sequence shown here is derived from an EMBL/GenBank/DDBJ whole genome shotgun (WGS) entry which is preliminary data.</text>
</comment>
<name>A0ABS7WRF7_9BACT</name>
<dbReference type="GO" id="GO:0016301">
    <property type="term" value="F:kinase activity"/>
    <property type="evidence" value="ECO:0007669"/>
    <property type="project" value="UniProtKB-KW"/>
</dbReference>
<keyword evidence="8" id="KW-0997">Cell inner membrane</keyword>
<evidence type="ECO:0000256" key="9">
    <source>
        <dbReference type="ARBA" id="ARBA00022679"/>
    </source>
</evidence>
<dbReference type="EC" id="2.7.1.107" evidence="4 21"/>
<evidence type="ECO:0000256" key="18">
    <source>
        <dbReference type="ARBA" id="ARBA00023136"/>
    </source>
</evidence>
<keyword evidence="16 21" id="KW-1133">Transmembrane helix</keyword>
<evidence type="ECO:0000256" key="7">
    <source>
        <dbReference type="ARBA" id="ARBA00022516"/>
    </source>
</evidence>
<dbReference type="PANTHER" id="PTHR34299">
    <property type="entry name" value="DIACYLGLYCEROL KINASE"/>
    <property type="match status" value="1"/>
</dbReference>
<feature type="transmembrane region" description="Helical" evidence="21">
    <location>
        <begin position="52"/>
        <end position="71"/>
    </location>
</feature>
<evidence type="ECO:0000256" key="12">
    <source>
        <dbReference type="ARBA" id="ARBA00022741"/>
    </source>
</evidence>
<dbReference type="PANTHER" id="PTHR34299:SF1">
    <property type="entry name" value="DIACYLGLYCEROL KINASE"/>
    <property type="match status" value="1"/>
</dbReference>
<accession>A0ABS7WRF7</accession>
<evidence type="ECO:0000256" key="3">
    <source>
        <dbReference type="ARBA" id="ARBA00005967"/>
    </source>
</evidence>